<name>A0A4D7CUA9_9ENTE</name>
<gene>
    <name evidence="1" type="ORF">FA707_07895</name>
</gene>
<sequence length="196" mass="22561">MARIILFGDSLTAGYNPEEMFTDELTRRVQAAFPELDVINAGIPGDAAEQGLQRIEEHVLKYKADETNKLEVVTVFFGVNDLALHRDVSVMDYQAHLKSIVEQIGYDKVIVFSAPYVNQRLRFQDRPLTRIEQFVEVAQTLAGELDVPFVNLLEIMMNDTRRDDWFQADGLHFSSYGYEELAKLFNQEIKKKREVL</sequence>
<dbReference type="GO" id="GO:0006629">
    <property type="term" value="P:lipid metabolic process"/>
    <property type="evidence" value="ECO:0007669"/>
    <property type="project" value="InterPro"/>
</dbReference>
<proteinExistence type="predicted"/>
<dbReference type="EMBL" id="CP039712">
    <property type="protein sequence ID" value="QCI86893.1"/>
    <property type="molecule type" value="Genomic_DNA"/>
</dbReference>
<dbReference type="Pfam" id="PF13472">
    <property type="entry name" value="Lipase_GDSL_2"/>
    <property type="match status" value="1"/>
</dbReference>
<evidence type="ECO:0000313" key="2">
    <source>
        <dbReference type="Proteomes" id="UP000298615"/>
    </source>
</evidence>
<dbReference type="KEGG" id="vao:FA707_07895"/>
<dbReference type="Proteomes" id="UP000298615">
    <property type="component" value="Chromosome"/>
</dbReference>
<dbReference type="PROSITE" id="PS01098">
    <property type="entry name" value="LIPASE_GDSL_SER"/>
    <property type="match status" value="1"/>
</dbReference>
<accession>A0A4D7CUA9</accession>
<evidence type="ECO:0000313" key="1">
    <source>
        <dbReference type="EMBL" id="QCI86893.1"/>
    </source>
</evidence>
<dbReference type="InterPro" id="IPR045136">
    <property type="entry name" value="Iah1-like"/>
</dbReference>
<dbReference type="AlphaFoldDB" id="A0A4D7CUA9"/>
<dbReference type="InterPro" id="IPR036514">
    <property type="entry name" value="SGNH_hydro_sf"/>
</dbReference>
<dbReference type="GO" id="GO:0016298">
    <property type="term" value="F:lipase activity"/>
    <property type="evidence" value="ECO:0007669"/>
    <property type="project" value="InterPro"/>
</dbReference>
<dbReference type="PANTHER" id="PTHR14209">
    <property type="entry name" value="ISOAMYL ACETATE-HYDROLYZING ESTERASE 1"/>
    <property type="match status" value="1"/>
</dbReference>
<keyword evidence="2" id="KW-1185">Reference proteome</keyword>
<dbReference type="InterPro" id="IPR008265">
    <property type="entry name" value="Lipase_GDSL_AS"/>
</dbReference>
<reference evidence="1 2" key="1">
    <citation type="submission" date="2019-04" db="EMBL/GenBank/DDBJ databases">
        <title>Vagococcus sp. nov., isolated from faeces of yaks (Bos grunniens).</title>
        <authorList>
            <person name="Ge Y."/>
        </authorList>
    </citation>
    <scope>NUCLEOTIDE SEQUENCE [LARGE SCALE GENOMIC DNA]</scope>
    <source>
        <strain evidence="1 2">MN-17</strain>
    </source>
</reference>
<organism evidence="1 2">
    <name type="scientific">Vagococcus zengguangii</name>
    <dbReference type="NCBI Taxonomy" id="2571750"/>
    <lineage>
        <taxon>Bacteria</taxon>
        <taxon>Bacillati</taxon>
        <taxon>Bacillota</taxon>
        <taxon>Bacilli</taxon>
        <taxon>Lactobacillales</taxon>
        <taxon>Enterococcaceae</taxon>
        <taxon>Vagococcus</taxon>
    </lineage>
</organism>
<dbReference type="PANTHER" id="PTHR14209:SF19">
    <property type="entry name" value="ISOAMYL ACETATE-HYDROLYZING ESTERASE 1 HOMOLOG"/>
    <property type="match status" value="1"/>
</dbReference>
<dbReference type="OrthoDB" id="388542at2"/>
<dbReference type="SUPFAM" id="SSF52266">
    <property type="entry name" value="SGNH hydrolase"/>
    <property type="match status" value="1"/>
</dbReference>
<dbReference type="Gene3D" id="3.40.50.1110">
    <property type="entry name" value="SGNH hydrolase"/>
    <property type="match status" value="1"/>
</dbReference>
<dbReference type="InterPro" id="IPR013830">
    <property type="entry name" value="SGNH_hydro"/>
</dbReference>
<protein>
    <submittedName>
        <fullName evidence="1">Esterase</fullName>
    </submittedName>
</protein>
<dbReference type="RefSeq" id="WP_136953715.1">
    <property type="nucleotide sequence ID" value="NZ_CP039712.1"/>
</dbReference>